<dbReference type="GO" id="GO:0003723">
    <property type="term" value="F:RNA binding"/>
    <property type="evidence" value="ECO:0007669"/>
    <property type="project" value="InterPro"/>
</dbReference>
<dbReference type="AlphaFoldDB" id="A0A9Q0KB70"/>
<feature type="domain" description="APO" evidence="1">
    <location>
        <begin position="272"/>
        <end position="357"/>
    </location>
</feature>
<keyword evidence="3" id="KW-1185">Reference proteome</keyword>
<dbReference type="PROSITE" id="PS51499">
    <property type="entry name" value="APO"/>
    <property type="match status" value="2"/>
</dbReference>
<evidence type="ECO:0000259" key="1">
    <source>
        <dbReference type="PROSITE" id="PS51499"/>
    </source>
</evidence>
<reference evidence="2" key="1">
    <citation type="journal article" date="2023" name="Plant J.">
        <title>The genome of the king protea, Protea cynaroides.</title>
        <authorList>
            <person name="Chang J."/>
            <person name="Duong T.A."/>
            <person name="Schoeman C."/>
            <person name="Ma X."/>
            <person name="Roodt D."/>
            <person name="Barker N."/>
            <person name="Li Z."/>
            <person name="Van de Peer Y."/>
            <person name="Mizrachi E."/>
        </authorList>
    </citation>
    <scope>NUCLEOTIDE SEQUENCE</scope>
    <source>
        <tissue evidence="2">Young leaves</tissue>
    </source>
</reference>
<dbReference type="OrthoDB" id="1898723at2759"/>
<dbReference type="InterPro" id="IPR023342">
    <property type="entry name" value="APO_dom"/>
</dbReference>
<evidence type="ECO:0000313" key="3">
    <source>
        <dbReference type="Proteomes" id="UP001141806"/>
    </source>
</evidence>
<sequence>MFSAKSSKHRSSSGLRTCIPSAQLRLAIVMDHIPVLPLERCASLQFIEVIMALKQPKLWGHLLENFSACRFFSSRRDWDKLRPMILERIKCRAKDYPVRAMIPVANDVVKARALLIEGVSILIKSIPIKVCKFCPELFIGESGHLIQTCHGFRRLAKNQVHTWIDGSLNDILVPVEAFHLQNMFQDVIRHDQRFDFERVAAVLELCYQAGANVDDECLYKSSSISEAGKNDSVVAQSLSQHELTSVAKLTLEAWEMLRSGIQKLLLVYSAKVCKYCSEVHVGLSGHKARLCGVFKYEGWRGTHLWQKAKVDDLVPPKVVWRRRPQDPPVLLDKGRDFYGHAPAVVELCLQAGATIPVKYFCMMKIQGLPPPP</sequence>
<dbReference type="Proteomes" id="UP001141806">
    <property type="component" value="Unassembled WGS sequence"/>
</dbReference>
<gene>
    <name evidence="2" type="ORF">NE237_019073</name>
</gene>
<name>A0A9Q0KB70_9MAGN</name>
<organism evidence="2 3">
    <name type="scientific">Protea cynaroides</name>
    <dbReference type="NCBI Taxonomy" id="273540"/>
    <lineage>
        <taxon>Eukaryota</taxon>
        <taxon>Viridiplantae</taxon>
        <taxon>Streptophyta</taxon>
        <taxon>Embryophyta</taxon>
        <taxon>Tracheophyta</taxon>
        <taxon>Spermatophyta</taxon>
        <taxon>Magnoliopsida</taxon>
        <taxon>Proteales</taxon>
        <taxon>Proteaceae</taxon>
        <taxon>Protea</taxon>
    </lineage>
</organism>
<dbReference type="EMBL" id="JAMYWD010000007">
    <property type="protein sequence ID" value="KAJ4967224.1"/>
    <property type="molecule type" value="Genomic_DNA"/>
</dbReference>
<feature type="domain" description="APO" evidence="1">
    <location>
        <begin position="130"/>
        <end position="215"/>
    </location>
</feature>
<comment type="caution">
    <text evidence="2">The sequence shown here is derived from an EMBL/GenBank/DDBJ whole genome shotgun (WGS) entry which is preliminary data.</text>
</comment>
<evidence type="ECO:0000313" key="2">
    <source>
        <dbReference type="EMBL" id="KAJ4967224.1"/>
    </source>
</evidence>
<dbReference type="Pfam" id="PF05634">
    <property type="entry name" value="APO_RNA-bind"/>
    <property type="match status" value="2"/>
</dbReference>
<accession>A0A9Q0KB70</accession>
<proteinExistence type="predicted"/>
<protein>
    <recommendedName>
        <fullName evidence="1">APO domain-containing protein</fullName>
    </recommendedName>
</protein>